<sequence>MQAGKKRENPESVEFRVFLLTTLNPGDGIYFNSLEEHLVIPISQQVKYMAVFTEHQAKSYDNGSPRDSR</sequence>
<accession>A0ABT4QK19</accession>
<gene>
    <name evidence="1" type="ORF">O9H85_32765</name>
</gene>
<keyword evidence="2" id="KW-1185">Reference proteome</keyword>
<protein>
    <submittedName>
        <fullName evidence="1">Uncharacterized protein</fullName>
    </submittedName>
</protein>
<dbReference type="RefSeq" id="WP_269885573.1">
    <property type="nucleotide sequence ID" value="NZ_JAQAGZ010000030.1"/>
</dbReference>
<dbReference type="EMBL" id="JAQAGZ010000030">
    <property type="protein sequence ID" value="MCZ8517045.1"/>
    <property type="molecule type" value="Genomic_DNA"/>
</dbReference>
<dbReference type="Proteomes" id="UP001527882">
    <property type="component" value="Unassembled WGS sequence"/>
</dbReference>
<reference evidence="1 2" key="1">
    <citation type="submission" date="2022-12" db="EMBL/GenBank/DDBJ databases">
        <title>Draft genome sequence of Paenibacillus sp. dW9.</title>
        <authorList>
            <person name="Choi E.-W."/>
            <person name="Kim D.-U."/>
        </authorList>
    </citation>
    <scope>NUCLEOTIDE SEQUENCE [LARGE SCALE GENOMIC DNA]</scope>
    <source>
        <strain evidence="2">dW9</strain>
    </source>
</reference>
<proteinExistence type="predicted"/>
<organism evidence="1 2">
    <name type="scientific">Paenibacillus gyeongsangnamensis</name>
    <dbReference type="NCBI Taxonomy" id="3388067"/>
    <lineage>
        <taxon>Bacteria</taxon>
        <taxon>Bacillati</taxon>
        <taxon>Bacillota</taxon>
        <taxon>Bacilli</taxon>
        <taxon>Bacillales</taxon>
        <taxon>Paenibacillaceae</taxon>
        <taxon>Paenibacillus</taxon>
    </lineage>
</organism>
<evidence type="ECO:0000313" key="2">
    <source>
        <dbReference type="Proteomes" id="UP001527882"/>
    </source>
</evidence>
<name>A0ABT4QK19_9BACL</name>
<comment type="caution">
    <text evidence="1">The sequence shown here is derived from an EMBL/GenBank/DDBJ whole genome shotgun (WGS) entry which is preliminary data.</text>
</comment>
<evidence type="ECO:0000313" key="1">
    <source>
        <dbReference type="EMBL" id="MCZ8517045.1"/>
    </source>
</evidence>